<dbReference type="PANTHER" id="PTHR10889">
    <property type="entry name" value="DEOXYRIBOSE-PHOSPHATE ALDOLASE"/>
    <property type="match status" value="1"/>
</dbReference>
<feature type="active site" description="Schiff-base intermediate with acetaldehyde" evidence="7">
    <location>
        <position position="151"/>
    </location>
</feature>
<keyword evidence="2 7" id="KW-0963">Cytoplasm</keyword>
<comment type="pathway">
    <text evidence="7">Carbohydrate degradation; 2-deoxy-D-ribose 1-phosphate degradation; D-glyceraldehyde 3-phosphate and acetaldehyde from 2-deoxy-alpha-D-ribose 1-phosphate: step 2/2.</text>
</comment>
<dbReference type="HAMAP" id="MF_00114">
    <property type="entry name" value="DeoC_type1"/>
    <property type="match status" value="1"/>
</dbReference>
<comment type="subcellular location">
    <subcellularLocation>
        <location evidence="7">Cytoplasm</location>
    </subcellularLocation>
</comment>
<dbReference type="CDD" id="cd00959">
    <property type="entry name" value="DeoC"/>
    <property type="match status" value="1"/>
</dbReference>
<dbReference type="PANTHER" id="PTHR10889:SF1">
    <property type="entry name" value="DEOXYRIBOSE-PHOSPHATE ALDOLASE"/>
    <property type="match status" value="1"/>
</dbReference>
<dbReference type="NCBIfam" id="TIGR00126">
    <property type="entry name" value="deoC"/>
    <property type="match status" value="1"/>
</dbReference>
<dbReference type="FunFam" id="3.20.20.70:FF:000044">
    <property type="entry name" value="Deoxyribose-phosphate aldolase"/>
    <property type="match status" value="1"/>
</dbReference>
<evidence type="ECO:0000256" key="3">
    <source>
        <dbReference type="ARBA" id="ARBA00023239"/>
    </source>
</evidence>
<evidence type="ECO:0000256" key="5">
    <source>
        <dbReference type="ARBA" id="ARBA00048791"/>
    </source>
</evidence>
<dbReference type="InterPro" id="IPR013785">
    <property type="entry name" value="Aldolase_TIM"/>
</dbReference>
<dbReference type="GO" id="GO:0006018">
    <property type="term" value="P:2-deoxyribose 1-phosphate catabolic process"/>
    <property type="evidence" value="ECO:0007669"/>
    <property type="project" value="UniProtKB-UniRule"/>
</dbReference>
<accession>A0A9E8MYW2</accession>
<keyword evidence="9" id="KW-1185">Reference proteome</keyword>
<dbReference type="AlphaFoldDB" id="A0A9E8MYW2"/>
<dbReference type="GO" id="GO:0005737">
    <property type="term" value="C:cytoplasm"/>
    <property type="evidence" value="ECO:0007669"/>
    <property type="project" value="UniProtKB-SubCell"/>
</dbReference>
<evidence type="ECO:0000313" key="8">
    <source>
        <dbReference type="EMBL" id="WAC02789.1"/>
    </source>
</evidence>
<organism evidence="8 9">
    <name type="scientific">Lacinutrix neustonica</name>
    <dbReference type="NCBI Taxonomy" id="2980107"/>
    <lineage>
        <taxon>Bacteria</taxon>
        <taxon>Pseudomonadati</taxon>
        <taxon>Bacteroidota</taxon>
        <taxon>Flavobacteriia</taxon>
        <taxon>Flavobacteriales</taxon>
        <taxon>Flavobacteriaceae</taxon>
        <taxon>Lacinutrix</taxon>
    </lineage>
</organism>
<comment type="similarity">
    <text evidence="1 7">Belongs to the DeoC/FbaB aldolase family. DeoC type 1 subfamily.</text>
</comment>
<dbReference type="EMBL" id="CP113088">
    <property type="protein sequence ID" value="WAC02789.1"/>
    <property type="molecule type" value="Genomic_DNA"/>
</dbReference>
<feature type="active site" description="Proton donor/acceptor" evidence="7">
    <location>
        <position position="180"/>
    </location>
</feature>
<dbReference type="EC" id="4.1.2.4" evidence="7"/>
<name>A0A9E8MYW2_9FLAO</name>
<dbReference type="SMART" id="SM01133">
    <property type="entry name" value="DeoC"/>
    <property type="match status" value="1"/>
</dbReference>
<evidence type="ECO:0000256" key="6">
    <source>
        <dbReference type="ARBA" id="ARBA00056337"/>
    </source>
</evidence>
<sequence length="215" mass="23293">MQINEYIDHTLLKPTATPDHIITLCDEAKQYEFVAVCVNGCYVTLAKEQLLNSEIKIASVIGFPLGAMATNAKVFEASQSVLDGADEIDMVINLGLLKAKAFKTLEHEILEIKKEIGDRVLKVIFETCYLTDTEIKIACKLSINAGADYIKTSTGFGSGGATFDTVKLMKAEVKDQLKIKASGGIKNTTTAKKYIDLGVSRIGTSSGIQIVLNPQ</sequence>
<keyword evidence="4 7" id="KW-0704">Schiff base</keyword>
<dbReference type="GO" id="GO:0016052">
    <property type="term" value="P:carbohydrate catabolic process"/>
    <property type="evidence" value="ECO:0007669"/>
    <property type="project" value="TreeGrafter"/>
</dbReference>
<dbReference type="Pfam" id="PF01791">
    <property type="entry name" value="DeoC"/>
    <property type="match status" value="1"/>
</dbReference>
<evidence type="ECO:0000256" key="7">
    <source>
        <dbReference type="HAMAP-Rule" id="MF_00114"/>
    </source>
</evidence>
<dbReference type="InterPro" id="IPR028581">
    <property type="entry name" value="DeoC_typeI"/>
</dbReference>
<feature type="active site" description="Proton donor/acceptor" evidence="7">
    <location>
        <position position="89"/>
    </location>
</feature>
<evidence type="ECO:0000313" key="9">
    <source>
        <dbReference type="Proteomes" id="UP001164705"/>
    </source>
</evidence>
<evidence type="ECO:0000256" key="4">
    <source>
        <dbReference type="ARBA" id="ARBA00023270"/>
    </source>
</evidence>
<dbReference type="KEGG" id="lnu:N7U66_03780"/>
<dbReference type="PIRSF" id="PIRSF001357">
    <property type="entry name" value="DeoC"/>
    <property type="match status" value="1"/>
</dbReference>
<proteinExistence type="inferred from homology"/>
<dbReference type="GO" id="GO:0004139">
    <property type="term" value="F:deoxyribose-phosphate aldolase activity"/>
    <property type="evidence" value="ECO:0007669"/>
    <property type="project" value="UniProtKB-UniRule"/>
</dbReference>
<gene>
    <name evidence="7 8" type="primary">deoC</name>
    <name evidence="8" type="ORF">N7U66_03780</name>
</gene>
<dbReference type="Gene3D" id="3.20.20.70">
    <property type="entry name" value="Aldolase class I"/>
    <property type="match status" value="1"/>
</dbReference>
<protein>
    <recommendedName>
        <fullName evidence="7">Deoxyribose-phosphate aldolase</fullName>
        <shortName evidence="7">DERA</shortName>
        <ecNumber evidence="7">4.1.2.4</ecNumber>
    </recommendedName>
    <alternativeName>
        <fullName evidence="7">2-deoxy-D-ribose 5-phosphate aldolase</fullName>
    </alternativeName>
    <alternativeName>
        <fullName evidence="7">Phosphodeoxyriboaldolase</fullName>
        <shortName evidence="7">Deoxyriboaldolase</shortName>
    </alternativeName>
</protein>
<dbReference type="RefSeq" id="WP_267677388.1">
    <property type="nucleotide sequence ID" value="NZ_CP113088.1"/>
</dbReference>
<dbReference type="InterPro" id="IPR011343">
    <property type="entry name" value="DeoC"/>
</dbReference>
<evidence type="ECO:0000256" key="2">
    <source>
        <dbReference type="ARBA" id="ARBA00022490"/>
    </source>
</evidence>
<dbReference type="InterPro" id="IPR002915">
    <property type="entry name" value="DeoC/FbaB/LacD_aldolase"/>
</dbReference>
<dbReference type="SUPFAM" id="SSF51569">
    <property type="entry name" value="Aldolase"/>
    <property type="match status" value="1"/>
</dbReference>
<dbReference type="GO" id="GO:0009264">
    <property type="term" value="P:deoxyribonucleotide catabolic process"/>
    <property type="evidence" value="ECO:0007669"/>
    <property type="project" value="UniProtKB-UniRule"/>
</dbReference>
<comment type="function">
    <text evidence="6 7">Catalyzes a reversible aldol reaction between acetaldehyde and D-glyceraldehyde 3-phosphate to generate 2-deoxy-D-ribose 5-phosphate.</text>
</comment>
<dbReference type="Proteomes" id="UP001164705">
    <property type="component" value="Chromosome"/>
</dbReference>
<reference evidence="8" key="1">
    <citation type="submission" date="2022-11" db="EMBL/GenBank/DDBJ databases">
        <title>Lacinutrix neustonica HL-RS19T sp. nov., isolated from the surface microlayer sample of brackish Lake Shihwa.</title>
        <authorList>
            <person name="Choi J.Y."/>
            <person name="Hwang C.Y."/>
        </authorList>
    </citation>
    <scope>NUCLEOTIDE SEQUENCE</scope>
    <source>
        <strain evidence="8">HL-RS19</strain>
    </source>
</reference>
<keyword evidence="3 7" id="KW-0456">Lyase</keyword>
<evidence type="ECO:0000256" key="1">
    <source>
        <dbReference type="ARBA" id="ARBA00010936"/>
    </source>
</evidence>
<comment type="catalytic activity">
    <reaction evidence="5 7">
        <text>2-deoxy-D-ribose 5-phosphate = D-glyceraldehyde 3-phosphate + acetaldehyde</text>
        <dbReference type="Rhea" id="RHEA:12821"/>
        <dbReference type="ChEBI" id="CHEBI:15343"/>
        <dbReference type="ChEBI" id="CHEBI:59776"/>
        <dbReference type="ChEBI" id="CHEBI:62877"/>
        <dbReference type="EC" id="4.1.2.4"/>
    </reaction>
</comment>